<dbReference type="SUPFAM" id="SSF53597">
    <property type="entry name" value="Dihydrofolate reductase-like"/>
    <property type="match status" value="1"/>
</dbReference>
<dbReference type="CDD" id="cd00209">
    <property type="entry name" value="DHFR"/>
    <property type="match status" value="1"/>
</dbReference>
<comment type="catalytic activity">
    <reaction evidence="7">
        <text>(6S)-5,6,7,8-tetrahydrofolate + NADP(+) = 7,8-dihydrofolate + NADPH + H(+)</text>
        <dbReference type="Rhea" id="RHEA:15009"/>
        <dbReference type="ChEBI" id="CHEBI:15378"/>
        <dbReference type="ChEBI" id="CHEBI:57451"/>
        <dbReference type="ChEBI" id="CHEBI:57453"/>
        <dbReference type="ChEBI" id="CHEBI:57783"/>
        <dbReference type="ChEBI" id="CHEBI:58349"/>
        <dbReference type="EC" id="1.5.1.3"/>
    </reaction>
</comment>
<evidence type="ECO:0000256" key="1">
    <source>
        <dbReference type="ARBA" id="ARBA00004903"/>
    </source>
</evidence>
<evidence type="ECO:0000256" key="7">
    <source>
        <dbReference type="PIRNR" id="PIRNR000194"/>
    </source>
</evidence>
<dbReference type="PIRSF" id="PIRSF000194">
    <property type="entry name" value="DHFR"/>
    <property type="match status" value="1"/>
</dbReference>
<dbReference type="Proteomes" id="UP001589619">
    <property type="component" value="Unassembled WGS sequence"/>
</dbReference>
<organism evidence="10 11">
    <name type="scientific">Paenibacillus hodogayensis</name>
    <dbReference type="NCBI Taxonomy" id="279208"/>
    <lineage>
        <taxon>Bacteria</taxon>
        <taxon>Bacillati</taxon>
        <taxon>Bacillota</taxon>
        <taxon>Bacilli</taxon>
        <taxon>Bacillales</taxon>
        <taxon>Paenibacillaceae</taxon>
        <taxon>Paenibacillus</taxon>
    </lineage>
</organism>
<dbReference type="PANTHER" id="PTHR48069:SF3">
    <property type="entry name" value="DIHYDROFOLATE REDUCTASE"/>
    <property type="match status" value="1"/>
</dbReference>
<dbReference type="GO" id="GO:0004146">
    <property type="term" value="F:dihydrofolate reductase activity"/>
    <property type="evidence" value="ECO:0007669"/>
    <property type="project" value="UniProtKB-EC"/>
</dbReference>
<dbReference type="InterPro" id="IPR017925">
    <property type="entry name" value="DHFR_CS"/>
</dbReference>
<evidence type="ECO:0000313" key="10">
    <source>
        <dbReference type="EMBL" id="MFB9756435.1"/>
    </source>
</evidence>
<evidence type="ECO:0000313" key="11">
    <source>
        <dbReference type="Proteomes" id="UP001589619"/>
    </source>
</evidence>
<evidence type="ECO:0000256" key="4">
    <source>
        <dbReference type="ARBA" id="ARBA00022563"/>
    </source>
</evidence>
<sequence>MSSKPTVSMIVAMDRNRLIGADNRLPWRLPADMAFFKQTTMGHPVLMGRKTYESIGKPLPGRLNIVLTRDPNFSAEGCEIARTVDEALRIAGDRELFVIGGAQVYELFAPIAMKLYVTQVEGDFAGDTHFQEIDENEWELAESRPGVVDERNVHAHDFLTYLRKHP</sequence>
<evidence type="ECO:0000256" key="3">
    <source>
        <dbReference type="ARBA" id="ARBA00012856"/>
    </source>
</evidence>
<keyword evidence="4 7" id="KW-0554">One-carbon metabolism</keyword>
<evidence type="ECO:0000256" key="6">
    <source>
        <dbReference type="ARBA" id="ARBA00023002"/>
    </source>
</evidence>
<evidence type="ECO:0000256" key="8">
    <source>
        <dbReference type="RuleBase" id="RU004474"/>
    </source>
</evidence>
<dbReference type="EMBL" id="JBHMAG010000024">
    <property type="protein sequence ID" value="MFB9756435.1"/>
    <property type="molecule type" value="Genomic_DNA"/>
</dbReference>
<evidence type="ECO:0000259" key="9">
    <source>
        <dbReference type="PROSITE" id="PS51330"/>
    </source>
</evidence>
<dbReference type="RefSeq" id="WP_344916344.1">
    <property type="nucleotide sequence ID" value="NZ_BAAAYO010000020.1"/>
</dbReference>
<feature type="domain" description="DHFR" evidence="9">
    <location>
        <begin position="6"/>
        <end position="163"/>
    </location>
</feature>
<protein>
    <recommendedName>
        <fullName evidence="3 7">Dihydrofolate reductase</fullName>
        <ecNumber evidence="3 7">1.5.1.3</ecNumber>
    </recommendedName>
</protein>
<evidence type="ECO:0000256" key="2">
    <source>
        <dbReference type="ARBA" id="ARBA00009539"/>
    </source>
</evidence>
<keyword evidence="6 7" id="KW-0560">Oxidoreductase</keyword>
<dbReference type="PRINTS" id="PR00070">
    <property type="entry name" value="DHFR"/>
</dbReference>
<comment type="similarity">
    <text evidence="2 7 8">Belongs to the dihydrofolate reductase family.</text>
</comment>
<dbReference type="InterPro" id="IPR024072">
    <property type="entry name" value="DHFR-like_dom_sf"/>
</dbReference>
<dbReference type="EC" id="1.5.1.3" evidence="3 7"/>
<dbReference type="InterPro" id="IPR001796">
    <property type="entry name" value="DHFR_dom"/>
</dbReference>
<dbReference type="PROSITE" id="PS00075">
    <property type="entry name" value="DHFR_1"/>
    <property type="match status" value="1"/>
</dbReference>
<comment type="pathway">
    <text evidence="1 7">Cofactor biosynthesis; tetrahydrofolate biosynthesis; 5,6,7,8-tetrahydrofolate from 7,8-dihydrofolate: step 1/1.</text>
</comment>
<dbReference type="Pfam" id="PF00186">
    <property type="entry name" value="DHFR_1"/>
    <property type="match status" value="1"/>
</dbReference>
<dbReference type="PROSITE" id="PS51330">
    <property type="entry name" value="DHFR_2"/>
    <property type="match status" value="1"/>
</dbReference>
<comment type="function">
    <text evidence="7">Key enzyme in folate metabolism. Catalyzes an essential reaction for de novo glycine and purine synthesis, and for DNA precursor synthesis.</text>
</comment>
<dbReference type="InterPro" id="IPR012259">
    <property type="entry name" value="DHFR"/>
</dbReference>
<reference evidence="10 11" key="1">
    <citation type="submission" date="2024-09" db="EMBL/GenBank/DDBJ databases">
        <authorList>
            <person name="Sun Q."/>
            <person name="Mori K."/>
        </authorList>
    </citation>
    <scope>NUCLEOTIDE SEQUENCE [LARGE SCALE GENOMIC DNA]</scope>
    <source>
        <strain evidence="10 11">JCM 12520</strain>
    </source>
</reference>
<gene>
    <name evidence="10" type="ORF">ACFFNY_33080</name>
</gene>
<evidence type="ECO:0000256" key="5">
    <source>
        <dbReference type="ARBA" id="ARBA00022857"/>
    </source>
</evidence>
<dbReference type="Gene3D" id="3.40.430.10">
    <property type="entry name" value="Dihydrofolate Reductase, subunit A"/>
    <property type="match status" value="1"/>
</dbReference>
<keyword evidence="11" id="KW-1185">Reference proteome</keyword>
<accession>A0ABV5W776</accession>
<keyword evidence="5 7" id="KW-0521">NADP</keyword>
<comment type="caution">
    <text evidence="10">The sequence shown here is derived from an EMBL/GenBank/DDBJ whole genome shotgun (WGS) entry which is preliminary data.</text>
</comment>
<name>A0ABV5W776_9BACL</name>
<proteinExistence type="inferred from homology"/>
<dbReference type="PANTHER" id="PTHR48069">
    <property type="entry name" value="DIHYDROFOLATE REDUCTASE"/>
    <property type="match status" value="1"/>
</dbReference>